<dbReference type="GO" id="GO:0016020">
    <property type="term" value="C:membrane"/>
    <property type="evidence" value="ECO:0007669"/>
    <property type="project" value="UniProtKB-SubCell"/>
</dbReference>
<evidence type="ECO:0000256" key="4">
    <source>
        <dbReference type="ARBA" id="ARBA00023136"/>
    </source>
</evidence>
<dbReference type="PANTHER" id="PTHR15407">
    <property type="entry name" value="FUKUTIN-RELATED"/>
    <property type="match status" value="1"/>
</dbReference>
<dbReference type="AlphaFoldDB" id="A0AA36GU68"/>
<protein>
    <recommendedName>
        <fullName evidence="5">W02B3.4-like N-terminal domain-containing protein</fullName>
    </recommendedName>
</protein>
<comment type="caution">
    <text evidence="6">The sequence shown here is derived from an EMBL/GenBank/DDBJ whole genome shotgun (WGS) entry which is preliminary data.</text>
</comment>
<gene>
    <name evidence="6" type="ORF">CYNAS_LOCUS10388</name>
</gene>
<evidence type="ECO:0000313" key="7">
    <source>
        <dbReference type="Proteomes" id="UP001176961"/>
    </source>
</evidence>
<organism evidence="6 7">
    <name type="scientific">Cylicocyclus nassatus</name>
    <name type="common">Nematode worm</name>
    <dbReference type="NCBI Taxonomy" id="53992"/>
    <lineage>
        <taxon>Eukaryota</taxon>
        <taxon>Metazoa</taxon>
        <taxon>Ecdysozoa</taxon>
        <taxon>Nematoda</taxon>
        <taxon>Chromadorea</taxon>
        <taxon>Rhabditida</taxon>
        <taxon>Rhabditina</taxon>
        <taxon>Rhabditomorpha</taxon>
        <taxon>Strongyloidea</taxon>
        <taxon>Strongylidae</taxon>
        <taxon>Cylicocyclus</taxon>
    </lineage>
</organism>
<comment type="subcellular location">
    <subcellularLocation>
        <location evidence="1">Membrane</location>
        <topology evidence="1">Single-pass membrane protein</topology>
    </subcellularLocation>
</comment>
<evidence type="ECO:0000259" key="5">
    <source>
        <dbReference type="Pfam" id="PF24413"/>
    </source>
</evidence>
<sequence>MGILLTVHISYHQKKFRDVFVDSVTKNPILSYNEVKLEFPVILIDLRFLRSLPKKRWDPNEDNIKIAVHIRDGDKLPQEYLQRYEIVYYEQPLNKSYLLFQDEVTRIIPNISLESYGNLSIPQDVEQFAKFWERSEIRRCIGLEIERSQMKPYLPVKKTLQNMILLQEYLISLNVYPFLFGGTLLGWFRECGIIPHTKDIDFAAFIEEYKPEVLEELQKNKKLFLWRVLGKPSDFFEFTLKPLDRGEPLMDLFWLFSSKNESWTGGLKGDDGTKYKYTYPRIRKICACDFLGHLFWVPCDLVAFLSMEYGPKWYLDYPTSEFIWYKSHYNIKMNGKLNSKELKELQKYYK</sequence>
<accession>A0AA36GU68</accession>
<keyword evidence="7" id="KW-1185">Reference proteome</keyword>
<keyword evidence="3" id="KW-1133">Transmembrane helix</keyword>
<evidence type="ECO:0000313" key="6">
    <source>
        <dbReference type="EMBL" id="CAJ0598405.1"/>
    </source>
</evidence>
<dbReference type="InterPro" id="IPR009644">
    <property type="entry name" value="FKTN/MNN4/W02B3.4-1"/>
</dbReference>
<reference evidence="6" key="1">
    <citation type="submission" date="2023-07" db="EMBL/GenBank/DDBJ databases">
        <authorList>
            <consortium name="CYATHOMIX"/>
        </authorList>
    </citation>
    <scope>NUCLEOTIDE SEQUENCE</scope>
    <source>
        <strain evidence="6">N/A</strain>
    </source>
</reference>
<dbReference type="PANTHER" id="PTHR15407:SF28">
    <property type="entry name" value="RIBITOL-5-PHOSPHATE TRANSFERASE FKTN"/>
    <property type="match status" value="1"/>
</dbReference>
<keyword evidence="4" id="KW-0472">Membrane</keyword>
<evidence type="ECO:0000256" key="3">
    <source>
        <dbReference type="ARBA" id="ARBA00022989"/>
    </source>
</evidence>
<proteinExistence type="predicted"/>
<feature type="domain" description="W02B3.4-like N-terminal" evidence="5">
    <location>
        <begin position="33"/>
        <end position="137"/>
    </location>
</feature>
<keyword evidence="2" id="KW-0812">Transmembrane</keyword>
<dbReference type="EMBL" id="CATQJL010000223">
    <property type="protein sequence ID" value="CAJ0598405.1"/>
    <property type="molecule type" value="Genomic_DNA"/>
</dbReference>
<evidence type="ECO:0000256" key="1">
    <source>
        <dbReference type="ARBA" id="ARBA00004167"/>
    </source>
</evidence>
<name>A0AA36GU68_CYLNA</name>
<dbReference type="Proteomes" id="UP001176961">
    <property type="component" value="Unassembled WGS sequence"/>
</dbReference>
<dbReference type="InterPro" id="IPR057641">
    <property type="entry name" value="W02B3_4_N"/>
</dbReference>
<dbReference type="Pfam" id="PF24413">
    <property type="entry name" value="W02B3_4_N"/>
    <property type="match status" value="1"/>
</dbReference>
<evidence type="ECO:0000256" key="2">
    <source>
        <dbReference type="ARBA" id="ARBA00022692"/>
    </source>
</evidence>